<dbReference type="PANTHER" id="PTHR42764:SF1">
    <property type="entry name" value="PHOSPHONATES UTILIZATION ATP-BINDING PROTEIN PHNK-RELATED"/>
    <property type="match status" value="1"/>
</dbReference>
<dbReference type="InterPro" id="IPR010306">
    <property type="entry name" value="PhnJ"/>
</dbReference>
<keyword evidence="1" id="KW-0547">Nucleotide-binding</keyword>
<dbReference type="PANTHER" id="PTHR42764">
    <property type="entry name" value="PHOSPHONATES UTILIZATION ATP-BINDING PROTEIN PHNK-RELATED"/>
    <property type="match status" value="1"/>
</dbReference>
<dbReference type="SFLD" id="SFLDG01115">
    <property type="entry name" value="Phosphonate_metabolism_(PhnJ)"/>
    <property type="match status" value="1"/>
</dbReference>
<protein>
    <submittedName>
        <fullName evidence="4">Alpha-D-ribose 1-methylphosphonate 5-phosphate C-P lyase</fullName>
    </submittedName>
</protein>
<organism evidence="4 5">
    <name type="scientific">Rhodococcus triatomae</name>
    <dbReference type="NCBI Taxonomy" id="300028"/>
    <lineage>
        <taxon>Bacteria</taxon>
        <taxon>Bacillati</taxon>
        <taxon>Actinomycetota</taxon>
        <taxon>Actinomycetes</taxon>
        <taxon>Mycobacteriales</taxon>
        <taxon>Nocardiaceae</taxon>
        <taxon>Rhodococcus</taxon>
    </lineage>
</organism>
<dbReference type="SFLD" id="SFLDS00033">
    <property type="entry name" value="Radical_SAM_Phosphonate_Metabo"/>
    <property type="match status" value="1"/>
</dbReference>
<evidence type="ECO:0000313" key="4">
    <source>
        <dbReference type="EMBL" id="SDJ06438.1"/>
    </source>
</evidence>
<feature type="region of interest" description="Disordered" evidence="3">
    <location>
        <begin position="1"/>
        <end position="23"/>
    </location>
</feature>
<dbReference type="OrthoDB" id="9803851at2"/>
<dbReference type="Pfam" id="PF06007">
    <property type="entry name" value="PhnJ"/>
    <property type="match status" value="1"/>
</dbReference>
<dbReference type="InterPro" id="IPR027417">
    <property type="entry name" value="P-loop_NTPase"/>
</dbReference>
<dbReference type="GO" id="GO:0016887">
    <property type="term" value="F:ATP hydrolysis activity"/>
    <property type="evidence" value="ECO:0007669"/>
    <property type="project" value="InterPro"/>
</dbReference>
<evidence type="ECO:0000313" key="5">
    <source>
        <dbReference type="Proteomes" id="UP000183263"/>
    </source>
</evidence>
<gene>
    <name evidence="4" type="ORF">SAMN05444695_11599</name>
</gene>
<sequence length="628" mass="67267">MSIVPAATPTAAAPFAPTRGSEHPTTAKVLDDLDALAHVRGILDEGSKREIRRATLAAVCIPGYQVPFGSREMPVARGWGSGGLQITLGLLGAEDVVKVIDQGDDDGVNATNLRRLIVDSERCEQTQDTRDATVVQSRHRVPEEPMGDSQTLVLQVPVAEPLRGVQKSVAECARMHSEADYSLMWVSLYEDLVRNGVITKTTGYPVLVAGRYVMATTPIPRWDVPRLNDSPHLTLFGAGREKRIYAVPPYTTVEPLTFDDVPYEVEGDGVTACVRCGSTDTFLVEAPGGRQACSDIEWCTRTLDGDVDAERHTEAAPLRFLPDPSRRVRTAYAVDRGGSAPEARPVPATPDGWTLAARGVGKIHGPGGAEAVPGTGPDTGTAISPRTGGIVAAWDVSFDVAPGEALGLIGESGSGKSTVLRCLVGEEIATAGAMYLTTVEDGNRNVFELGDAERRALRIDTLGLVHQNPADGLTMTVSAGGNIAERLTAAGWRNYHQIRDRAASLLEQVEVPLDRMDDPVRTFSGGMRQRVQIAKALATDPRVLLLDEPTTGLDASVAAGVLDLLRRLLAERDTAAVVVSHDFAVIEALTDRSLVMNVGRVVESGLTDQLFQDPHHPYTQRLVAAARR</sequence>
<dbReference type="InterPro" id="IPR003593">
    <property type="entry name" value="AAA+_ATPase"/>
</dbReference>
<dbReference type="Gene3D" id="3.40.50.300">
    <property type="entry name" value="P-loop containing nucleotide triphosphate hydrolases"/>
    <property type="match status" value="1"/>
</dbReference>
<dbReference type="GO" id="GO:0051539">
    <property type="term" value="F:4 iron, 4 sulfur cluster binding"/>
    <property type="evidence" value="ECO:0007669"/>
    <property type="project" value="InterPro"/>
</dbReference>
<dbReference type="SUPFAM" id="SSF52540">
    <property type="entry name" value="P-loop containing nucleoside triphosphate hydrolases"/>
    <property type="match status" value="1"/>
</dbReference>
<dbReference type="RefSeq" id="WP_083343286.1">
    <property type="nucleotide sequence ID" value="NZ_CP048813.1"/>
</dbReference>
<name>A0A1G8QP43_9NOCA</name>
<dbReference type="GO" id="GO:0005524">
    <property type="term" value="F:ATP binding"/>
    <property type="evidence" value="ECO:0007669"/>
    <property type="project" value="UniProtKB-KW"/>
</dbReference>
<accession>A0A1G8QP43</accession>
<dbReference type="InterPro" id="IPR017871">
    <property type="entry name" value="ABC_transporter-like_CS"/>
</dbReference>
<dbReference type="GO" id="GO:0016829">
    <property type="term" value="F:lyase activity"/>
    <property type="evidence" value="ECO:0007669"/>
    <property type="project" value="UniProtKB-KW"/>
</dbReference>
<dbReference type="InterPro" id="IPR003439">
    <property type="entry name" value="ABC_transporter-like_ATP-bd"/>
</dbReference>
<dbReference type="SFLD" id="SFLDF00379">
    <property type="entry name" value="Phosphonate_metabolism_(PhnJ)"/>
    <property type="match status" value="1"/>
</dbReference>
<evidence type="ECO:0000256" key="1">
    <source>
        <dbReference type="ARBA" id="ARBA00022741"/>
    </source>
</evidence>
<dbReference type="EMBL" id="FNDN01000015">
    <property type="protein sequence ID" value="SDJ06438.1"/>
    <property type="molecule type" value="Genomic_DNA"/>
</dbReference>
<feature type="compositionally biased region" description="Low complexity" evidence="3">
    <location>
        <begin position="1"/>
        <end position="18"/>
    </location>
</feature>
<dbReference type="SMART" id="SM00382">
    <property type="entry name" value="AAA"/>
    <property type="match status" value="1"/>
</dbReference>
<evidence type="ECO:0000256" key="2">
    <source>
        <dbReference type="ARBA" id="ARBA00022840"/>
    </source>
</evidence>
<reference evidence="4 5" key="1">
    <citation type="submission" date="2016-10" db="EMBL/GenBank/DDBJ databases">
        <authorList>
            <person name="de Groot N.N."/>
        </authorList>
    </citation>
    <scope>NUCLEOTIDE SEQUENCE [LARGE SCALE GENOMIC DNA]</scope>
    <source>
        <strain evidence="4 5">DSM 44892</strain>
    </source>
</reference>
<feature type="region of interest" description="Disordered" evidence="3">
    <location>
        <begin position="127"/>
        <end position="149"/>
    </location>
</feature>
<dbReference type="PROSITE" id="PS00211">
    <property type="entry name" value="ABC_TRANSPORTER_1"/>
    <property type="match status" value="1"/>
</dbReference>
<dbReference type="Pfam" id="PF00005">
    <property type="entry name" value="ABC_tran"/>
    <property type="match status" value="1"/>
</dbReference>
<keyword evidence="4" id="KW-0456">Lyase</keyword>
<keyword evidence="5" id="KW-1185">Reference proteome</keyword>
<keyword evidence="2" id="KW-0067">ATP-binding</keyword>
<dbReference type="GO" id="GO:0019700">
    <property type="term" value="P:organic phosphonate catabolic process"/>
    <property type="evidence" value="ECO:0007669"/>
    <property type="project" value="InterPro"/>
</dbReference>
<evidence type="ECO:0000256" key="3">
    <source>
        <dbReference type="SAM" id="MobiDB-lite"/>
    </source>
</evidence>
<dbReference type="AlphaFoldDB" id="A0A1G8QP43"/>
<dbReference type="PROSITE" id="PS50893">
    <property type="entry name" value="ABC_TRANSPORTER_2"/>
    <property type="match status" value="1"/>
</dbReference>
<proteinExistence type="predicted"/>
<dbReference type="Proteomes" id="UP000183263">
    <property type="component" value="Unassembled WGS sequence"/>
</dbReference>